<accession>A0AAQ3SY36</accession>
<dbReference type="GO" id="GO:0004497">
    <property type="term" value="F:monooxygenase activity"/>
    <property type="evidence" value="ECO:0007669"/>
    <property type="project" value="InterPro"/>
</dbReference>
<dbReference type="AlphaFoldDB" id="A0AAQ3SY36"/>
<proteinExistence type="predicted"/>
<protein>
    <recommendedName>
        <fullName evidence="6">Cytochrome P450</fullName>
    </recommendedName>
</protein>
<feature type="signal peptide" evidence="3">
    <location>
        <begin position="1"/>
        <end position="18"/>
    </location>
</feature>
<feature type="chain" id="PRO_5042936736" description="Cytochrome P450" evidence="3">
    <location>
        <begin position="19"/>
        <end position="137"/>
    </location>
</feature>
<name>A0AAQ3SY36_PASNO</name>
<gene>
    <name evidence="4" type="ORF">U9M48_011951</name>
</gene>
<dbReference type="GO" id="GO:0016125">
    <property type="term" value="P:sterol metabolic process"/>
    <property type="evidence" value="ECO:0007669"/>
    <property type="project" value="TreeGrafter"/>
</dbReference>
<evidence type="ECO:0000256" key="3">
    <source>
        <dbReference type="SAM" id="SignalP"/>
    </source>
</evidence>
<evidence type="ECO:0000313" key="4">
    <source>
        <dbReference type="EMBL" id="WVZ62177.1"/>
    </source>
</evidence>
<dbReference type="GO" id="GO:0020037">
    <property type="term" value="F:heme binding"/>
    <property type="evidence" value="ECO:0007669"/>
    <property type="project" value="InterPro"/>
</dbReference>
<dbReference type="GO" id="GO:0005506">
    <property type="term" value="F:iron ion binding"/>
    <property type="evidence" value="ECO:0007669"/>
    <property type="project" value="InterPro"/>
</dbReference>
<dbReference type="Proteomes" id="UP001341281">
    <property type="component" value="Chromosome 03"/>
</dbReference>
<organism evidence="4 5">
    <name type="scientific">Paspalum notatum var. saurae</name>
    <dbReference type="NCBI Taxonomy" id="547442"/>
    <lineage>
        <taxon>Eukaryota</taxon>
        <taxon>Viridiplantae</taxon>
        <taxon>Streptophyta</taxon>
        <taxon>Embryophyta</taxon>
        <taxon>Tracheophyta</taxon>
        <taxon>Spermatophyta</taxon>
        <taxon>Magnoliopsida</taxon>
        <taxon>Liliopsida</taxon>
        <taxon>Poales</taxon>
        <taxon>Poaceae</taxon>
        <taxon>PACMAD clade</taxon>
        <taxon>Panicoideae</taxon>
        <taxon>Andropogonodae</taxon>
        <taxon>Paspaleae</taxon>
        <taxon>Paspalinae</taxon>
        <taxon>Paspalum</taxon>
    </lineage>
</organism>
<keyword evidence="2" id="KW-0408">Iron</keyword>
<dbReference type="PANTHER" id="PTHR24286">
    <property type="entry name" value="CYTOCHROME P450 26"/>
    <property type="match status" value="1"/>
</dbReference>
<evidence type="ECO:0000313" key="5">
    <source>
        <dbReference type="Proteomes" id="UP001341281"/>
    </source>
</evidence>
<evidence type="ECO:0000256" key="1">
    <source>
        <dbReference type="ARBA" id="ARBA00022723"/>
    </source>
</evidence>
<evidence type="ECO:0008006" key="6">
    <source>
        <dbReference type="Google" id="ProtNLM"/>
    </source>
</evidence>
<sequence>MDSSLLLALVAVALPVLLHVLKRATKKLRAKLPPGSLGLPLIGQSLGLLRAMRANTAERWIQDRVDRYGAVSKLSLFGGPTVLLAGPAANKFVFFNGALPLQQPRSAQRILGDKSMLELMGADHRRIRGAMAEFLLI</sequence>
<reference evidence="4 5" key="1">
    <citation type="submission" date="2024-02" db="EMBL/GenBank/DDBJ databases">
        <title>High-quality chromosome-scale genome assembly of Pensacola bahiagrass (Paspalum notatum Flugge var. saurae).</title>
        <authorList>
            <person name="Vega J.M."/>
            <person name="Podio M."/>
            <person name="Orjuela J."/>
            <person name="Siena L.A."/>
            <person name="Pessino S.C."/>
            <person name="Combes M.C."/>
            <person name="Mariac C."/>
            <person name="Albertini E."/>
            <person name="Pupilli F."/>
            <person name="Ortiz J.P.A."/>
            <person name="Leblanc O."/>
        </authorList>
    </citation>
    <scope>NUCLEOTIDE SEQUENCE [LARGE SCALE GENOMIC DNA]</scope>
    <source>
        <strain evidence="4">R1</strain>
        <tissue evidence="4">Leaf</tissue>
    </source>
</reference>
<dbReference type="SUPFAM" id="SSF48264">
    <property type="entry name" value="Cytochrome P450"/>
    <property type="match status" value="1"/>
</dbReference>
<keyword evidence="3" id="KW-0732">Signal</keyword>
<dbReference type="EMBL" id="CP144747">
    <property type="protein sequence ID" value="WVZ62177.1"/>
    <property type="molecule type" value="Genomic_DNA"/>
</dbReference>
<keyword evidence="5" id="KW-1185">Reference proteome</keyword>
<keyword evidence="1" id="KW-0479">Metal-binding</keyword>
<dbReference type="GO" id="GO:0016705">
    <property type="term" value="F:oxidoreductase activity, acting on paired donors, with incorporation or reduction of molecular oxygen"/>
    <property type="evidence" value="ECO:0007669"/>
    <property type="project" value="InterPro"/>
</dbReference>
<dbReference type="InterPro" id="IPR036396">
    <property type="entry name" value="Cyt_P450_sf"/>
</dbReference>
<dbReference type="PANTHER" id="PTHR24286:SF335">
    <property type="entry name" value="OS07G0518100 PROTEIN"/>
    <property type="match status" value="1"/>
</dbReference>
<dbReference type="Gene3D" id="1.10.630.10">
    <property type="entry name" value="Cytochrome P450"/>
    <property type="match status" value="1"/>
</dbReference>
<evidence type="ECO:0000256" key="2">
    <source>
        <dbReference type="ARBA" id="ARBA00023004"/>
    </source>
</evidence>